<dbReference type="InterPro" id="IPR029068">
    <property type="entry name" value="Glyas_Bleomycin-R_OHBP_Dase"/>
</dbReference>
<gene>
    <name evidence="3" type="ORF">DDE18_04445</name>
</gene>
<keyword evidence="4" id="KW-1185">Reference proteome</keyword>
<comment type="caution">
    <text evidence="3">The sequence shown here is derived from an EMBL/GenBank/DDBJ whole genome shotgun (WGS) entry which is preliminary data.</text>
</comment>
<dbReference type="Proteomes" id="UP000246018">
    <property type="component" value="Unassembled WGS sequence"/>
</dbReference>
<name>A0A2T8FD00_9ACTN</name>
<dbReference type="GO" id="GO:0004493">
    <property type="term" value="F:methylmalonyl-CoA epimerase activity"/>
    <property type="evidence" value="ECO:0007669"/>
    <property type="project" value="TreeGrafter"/>
</dbReference>
<feature type="domain" description="VOC" evidence="2">
    <location>
        <begin position="13"/>
        <end position="139"/>
    </location>
</feature>
<evidence type="ECO:0000313" key="3">
    <source>
        <dbReference type="EMBL" id="PVG83587.1"/>
    </source>
</evidence>
<sequence>MASGAAVSDRIRRLDHVAVATVDMEPAARLFVDVLGGRMLSGGDNDETGTRLMQIACGGFKVELMQPLRNGSTLARHLRKRGEGLHHLTYMVDDVPSTVSSLAELGYETVGTDASSANWAETFLSPRQSFGALIQFCATTLRFDVETEDYGVDDVLAGRVVWRDRVACLRTDAR</sequence>
<keyword evidence="1" id="KW-0479">Metal-binding</keyword>
<evidence type="ECO:0000259" key="2">
    <source>
        <dbReference type="PROSITE" id="PS51819"/>
    </source>
</evidence>
<dbReference type="PANTHER" id="PTHR43048">
    <property type="entry name" value="METHYLMALONYL-COA EPIMERASE"/>
    <property type="match status" value="1"/>
</dbReference>
<dbReference type="PROSITE" id="PS51819">
    <property type="entry name" value="VOC"/>
    <property type="match status" value="1"/>
</dbReference>
<dbReference type="GO" id="GO:0046491">
    <property type="term" value="P:L-methylmalonyl-CoA metabolic process"/>
    <property type="evidence" value="ECO:0007669"/>
    <property type="project" value="TreeGrafter"/>
</dbReference>
<dbReference type="PANTHER" id="PTHR43048:SF3">
    <property type="entry name" value="METHYLMALONYL-COA EPIMERASE, MITOCHONDRIAL"/>
    <property type="match status" value="1"/>
</dbReference>
<dbReference type="Gene3D" id="3.10.180.10">
    <property type="entry name" value="2,3-Dihydroxybiphenyl 1,2-Dioxygenase, domain 1"/>
    <property type="match status" value="1"/>
</dbReference>
<evidence type="ECO:0000256" key="1">
    <source>
        <dbReference type="ARBA" id="ARBA00022723"/>
    </source>
</evidence>
<dbReference type="AlphaFoldDB" id="A0A2T8FD00"/>
<dbReference type="GO" id="GO:0046872">
    <property type="term" value="F:metal ion binding"/>
    <property type="evidence" value="ECO:0007669"/>
    <property type="project" value="UniProtKB-KW"/>
</dbReference>
<dbReference type="InterPro" id="IPR051785">
    <property type="entry name" value="MMCE/EMCE_epimerase"/>
</dbReference>
<proteinExistence type="predicted"/>
<accession>A0A2T8FD00</accession>
<dbReference type="InterPro" id="IPR037523">
    <property type="entry name" value="VOC_core"/>
</dbReference>
<evidence type="ECO:0000313" key="4">
    <source>
        <dbReference type="Proteomes" id="UP000246018"/>
    </source>
</evidence>
<dbReference type="SUPFAM" id="SSF54593">
    <property type="entry name" value="Glyoxalase/Bleomycin resistance protein/Dihydroxybiphenyl dioxygenase"/>
    <property type="match status" value="1"/>
</dbReference>
<organism evidence="3 4">
    <name type="scientific">Nocardioides gansuensis</name>
    <dbReference type="NCBI Taxonomy" id="2138300"/>
    <lineage>
        <taxon>Bacteria</taxon>
        <taxon>Bacillati</taxon>
        <taxon>Actinomycetota</taxon>
        <taxon>Actinomycetes</taxon>
        <taxon>Propionibacteriales</taxon>
        <taxon>Nocardioidaceae</taxon>
        <taxon>Nocardioides</taxon>
    </lineage>
</organism>
<reference evidence="3 4" key="1">
    <citation type="submission" date="2018-04" db="EMBL/GenBank/DDBJ databases">
        <title>Genome of Nocardioides gansuensis WSJ-1.</title>
        <authorList>
            <person name="Wu S."/>
            <person name="Wang G."/>
        </authorList>
    </citation>
    <scope>NUCLEOTIDE SEQUENCE [LARGE SCALE GENOMIC DNA]</scope>
    <source>
        <strain evidence="3 4">WSJ-1</strain>
    </source>
</reference>
<dbReference type="EMBL" id="QDGZ01000002">
    <property type="protein sequence ID" value="PVG83587.1"/>
    <property type="molecule type" value="Genomic_DNA"/>
</dbReference>
<protein>
    <submittedName>
        <fullName evidence="3">Glyoxalase</fullName>
    </submittedName>
</protein>
<dbReference type="Pfam" id="PF13669">
    <property type="entry name" value="Glyoxalase_4"/>
    <property type="match status" value="1"/>
</dbReference>
<dbReference type="OrthoDB" id="4578369at2"/>
<dbReference type="RefSeq" id="WP_116571060.1">
    <property type="nucleotide sequence ID" value="NZ_QDGZ01000002.1"/>
</dbReference>